<accession>A0A453MEF8</accession>
<dbReference type="InterPro" id="IPR023213">
    <property type="entry name" value="CAT-like_dom_sf"/>
</dbReference>
<reference evidence="3" key="1">
    <citation type="journal article" date="2014" name="Science">
        <title>Ancient hybridizations among the ancestral genomes of bread wheat.</title>
        <authorList>
            <consortium name="International Wheat Genome Sequencing Consortium,"/>
            <person name="Marcussen T."/>
            <person name="Sandve S.R."/>
            <person name="Heier L."/>
            <person name="Spannagl M."/>
            <person name="Pfeifer M."/>
            <person name="Jakobsen K.S."/>
            <person name="Wulff B.B."/>
            <person name="Steuernagel B."/>
            <person name="Mayer K.F."/>
            <person name="Olsen O.A."/>
        </authorList>
    </citation>
    <scope>NUCLEOTIDE SEQUENCE [LARGE SCALE GENOMIC DNA]</scope>
    <source>
        <strain evidence="3">cv. AL8/78</strain>
    </source>
</reference>
<dbReference type="Gramene" id="AET5Gv21155700.1">
    <property type="protein sequence ID" value="AET5Gv21155700.1"/>
    <property type="gene ID" value="AET5Gv21155700"/>
</dbReference>
<reference evidence="2" key="5">
    <citation type="journal article" date="2021" name="G3 (Bethesda)">
        <title>Aegilops tauschii genome assembly Aet v5.0 features greater sequence contiguity and improved annotation.</title>
        <authorList>
            <person name="Wang L."/>
            <person name="Zhu T."/>
            <person name="Rodriguez J.C."/>
            <person name="Deal K.R."/>
            <person name="Dubcovsky J."/>
            <person name="McGuire P.E."/>
            <person name="Lux T."/>
            <person name="Spannagl M."/>
            <person name="Mayer K.F.X."/>
            <person name="Baldrich P."/>
            <person name="Meyers B.C."/>
            <person name="Huo N."/>
            <person name="Gu Y.Q."/>
            <person name="Zhou H."/>
            <person name="Devos K.M."/>
            <person name="Bennetzen J.L."/>
            <person name="Unver T."/>
            <person name="Budak H."/>
            <person name="Gulick P.J."/>
            <person name="Galiba G."/>
            <person name="Kalapos B."/>
            <person name="Nelson D.R."/>
            <person name="Li P."/>
            <person name="You F.M."/>
            <person name="Luo M.C."/>
            <person name="Dvorak J."/>
        </authorList>
    </citation>
    <scope>NUCLEOTIDE SEQUENCE [LARGE SCALE GENOMIC DNA]</scope>
    <source>
        <strain evidence="2">cv. AL8/78</strain>
    </source>
</reference>
<dbReference type="Gene3D" id="3.30.559.10">
    <property type="entry name" value="Chloramphenicol acetyltransferase-like domain"/>
    <property type="match status" value="1"/>
</dbReference>
<evidence type="ECO:0000256" key="1">
    <source>
        <dbReference type="ARBA" id="ARBA00022679"/>
    </source>
</evidence>
<dbReference type="STRING" id="200361.A0A453MEF8"/>
<reference evidence="2" key="4">
    <citation type="submission" date="2019-03" db="UniProtKB">
        <authorList>
            <consortium name="EnsemblPlants"/>
        </authorList>
    </citation>
    <scope>IDENTIFICATION</scope>
</reference>
<keyword evidence="1" id="KW-0808">Transferase</keyword>
<dbReference type="PANTHER" id="PTHR31896:SF70">
    <property type="entry name" value="ACETYLTRANSFERASE"/>
    <property type="match status" value="1"/>
</dbReference>
<keyword evidence="3" id="KW-1185">Reference proteome</keyword>
<dbReference type="AlphaFoldDB" id="A0A453MEF8"/>
<proteinExistence type="predicted"/>
<dbReference type="PANTHER" id="PTHR31896">
    <property type="entry name" value="FAMILY REGULATORY PROTEIN, PUTATIVE (AFU_ORTHOLOGUE AFUA_3G14730)-RELATED"/>
    <property type="match status" value="1"/>
</dbReference>
<evidence type="ECO:0000313" key="2">
    <source>
        <dbReference type="EnsemblPlants" id="AET5Gv21155700.1"/>
    </source>
</evidence>
<dbReference type="Proteomes" id="UP000015105">
    <property type="component" value="Chromosome 5D"/>
</dbReference>
<evidence type="ECO:0000313" key="3">
    <source>
        <dbReference type="Proteomes" id="UP000015105"/>
    </source>
</evidence>
<dbReference type="InterPro" id="IPR051283">
    <property type="entry name" value="Sec_Metabolite_Acyltrans"/>
</dbReference>
<protein>
    <submittedName>
        <fullName evidence="2">Uncharacterized protein</fullName>
    </submittedName>
</protein>
<dbReference type="EnsemblPlants" id="AET5Gv21155700.1">
    <property type="protein sequence ID" value="AET5Gv21155700.1"/>
    <property type="gene ID" value="AET5Gv21155700"/>
</dbReference>
<reference evidence="2" key="3">
    <citation type="journal article" date="2017" name="Nature">
        <title>Genome sequence of the progenitor of the wheat D genome Aegilops tauschii.</title>
        <authorList>
            <person name="Luo M.C."/>
            <person name="Gu Y.Q."/>
            <person name="Puiu D."/>
            <person name="Wang H."/>
            <person name="Twardziok S.O."/>
            <person name="Deal K.R."/>
            <person name="Huo N."/>
            <person name="Zhu T."/>
            <person name="Wang L."/>
            <person name="Wang Y."/>
            <person name="McGuire P.E."/>
            <person name="Liu S."/>
            <person name="Long H."/>
            <person name="Ramasamy R.K."/>
            <person name="Rodriguez J.C."/>
            <person name="Van S.L."/>
            <person name="Yuan L."/>
            <person name="Wang Z."/>
            <person name="Xia Z."/>
            <person name="Xiao L."/>
            <person name="Anderson O.D."/>
            <person name="Ouyang S."/>
            <person name="Liang Y."/>
            <person name="Zimin A.V."/>
            <person name="Pertea G."/>
            <person name="Qi P."/>
            <person name="Bennetzen J.L."/>
            <person name="Dai X."/>
            <person name="Dawson M.W."/>
            <person name="Muller H.G."/>
            <person name="Kugler K."/>
            <person name="Rivarola-Duarte L."/>
            <person name="Spannagl M."/>
            <person name="Mayer K.F.X."/>
            <person name="Lu F.H."/>
            <person name="Bevan M.W."/>
            <person name="Leroy P."/>
            <person name="Li P."/>
            <person name="You F.M."/>
            <person name="Sun Q."/>
            <person name="Liu Z."/>
            <person name="Lyons E."/>
            <person name="Wicker T."/>
            <person name="Salzberg S.L."/>
            <person name="Devos K.M."/>
            <person name="Dvorak J."/>
        </authorList>
    </citation>
    <scope>NUCLEOTIDE SEQUENCE [LARGE SCALE GENOMIC DNA]</scope>
    <source>
        <strain evidence="2">cv. AL8/78</strain>
    </source>
</reference>
<sequence length="70" mass="7293">MVGLVPTFRWGAPVAVRSGSENKVDGKTTVYECRRGGGSMALETCLAPEALARFVLDGEFMGAISTAGAE</sequence>
<organism evidence="2 3">
    <name type="scientific">Aegilops tauschii subsp. strangulata</name>
    <name type="common">Goatgrass</name>
    <dbReference type="NCBI Taxonomy" id="200361"/>
    <lineage>
        <taxon>Eukaryota</taxon>
        <taxon>Viridiplantae</taxon>
        <taxon>Streptophyta</taxon>
        <taxon>Embryophyta</taxon>
        <taxon>Tracheophyta</taxon>
        <taxon>Spermatophyta</taxon>
        <taxon>Magnoliopsida</taxon>
        <taxon>Liliopsida</taxon>
        <taxon>Poales</taxon>
        <taxon>Poaceae</taxon>
        <taxon>BOP clade</taxon>
        <taxon>Pooideae</taxon>
        <taxon>Triticodae</taxon>
        <taxon>Triticeae</taxon>
        <taxon>Triticinae</taxon>
        <taxon>Aegilops</taxon>
    </lineage>
</organism>
<reference evidence="3" key="2">
    <citation type="journal article" date="2017" name="Nat. Plants">
        <title>The Aegilops tauschii genome reveals multiple impacts of transposons.</title>
        <authorList>
            <person name="Zhao G."/>
            <person name="Zou C."/>
            <person name="Li K."/>
            <person name="Wang K."/>
            <person name="Li T."/>
            <person name="Gao L."/>
            <person name="Zhang X."/>
            <person name="Wang H."/>
            <person name="Yang Z."/>
            <person name="Liu X."/>
            <person name="Jiang W."/>
            <person name="Mao L."/>
            <person name="Kong X."/>
            <person name="Jiao Y."/>
            <person name="Jia J."/>
        </authorList>
    </citation>
    <scope>NUCLEOTIDE SEQUENCE [LARGE SCALE GENOMIC DNA]</scope>
    <source>
        <strain evidence="3">cv. AL8/78</strain>
    </source>
</reference>
<dbReference type="GO" id="GO:0016747">
    <property type="term" value="F:acyltransferase activity, transferring groups other than amino-acyl groups"/>
    <property type="evidence" value="ECO:0007669"/>
    <property type="project" value="UniProtKB-ARBA"/>
</dbReference>
<name>A0A453MEF8_AEGTS</name>